<name>A0AAD9V7A7_ACRCE</name>
<sequence length="225" mass="25346">LRAEILRRDLREKASINPCYPLAKCKATINNSRPTESLPADSFSLMNGRIQNVYYYIKEVACPTFIIYTSFTGDIALAERVVLSALLSLQESRVGGELIWNILFSNACGYGLGLTGYHAHCQALSAGLFTFLKPALAQENSDRVSYLIETLDSAVKQIVRDPTRVNSVLDLIQRTFVIIRCKRDLMYPNLGTSDHGSVFWKPKTSRDNTVRAHKAQKRSLRRFPD</sequence>
<dbReference type="EMBL" id="JARQWQ010000024">
    <property type="protein sequence ID" value="KAK2563971.1"/>
    <property type="molecule type" value="Genomic_DNA"/>
</dbReference>
<accession>A0AAD9V7A7</accession>
<reference evidence="1" key="2">
    <citation type="journal article" date="2023" name="Science">
        <title>Genomic signatures of disease resistance in endangered staghorn corals.</title>
        <authorList>
            <person name="Vollmer S.V."/>
            <person name="Selwyn J.D."/>
            <person name="Despard B.A."/>
            <person name="Roesel C.L."/>
        </authorList>
    </citation>
    <scope>NUCLEOTIDE SEQUENCE</scope>
    <source>
        <strain evidence="1">K2</strain>
    </source>
</reference>
<dbReference type="AlphaFoldDB" id="A0AAD9V7A7"/>
<feature type="non-terminal residue" evidence="1">
    <location>
        <position position="225"/>
    </location>
</feature>
<organism evidence="1 2">
    <name type="scientific">Acropora cervicornis</name>
    <name type="common">Staghorn coral</name>
    <dbReference type="NCBI Taxonomy" id="6130"/>
    <lineage>
        <taxon>Eukaryota</taxon>
        <taxon>Metazoa</taxon>
        <taxon>Cnidaria</taxon>
        <taxon>Anthozoa</taxon>
        <taxon>Hexacorallia</taxon>
        <taxon>Scleractinia</taxon>
        <taxon>Astrocoeniina</taxon>
        <taxon>Acroporidae</taxon>
        <taxon>Acropora</taxon>
    </lineage>
</organism>
<protein>
    <submittedName>
        <fullName evidence="1">Uncharacterized protein</fullName>
    </submittedName>
</protein>
<reference evidence="1" key="1">
    <citation type="journal article" date="2023" name="G3 (Bethesda)">
        <title>Whole genome assembly and annotation of the endangered Caribbean coral Acropora cervicornis.</title>
        <authorList>
            <person name="Selwyn J.D."/>
            <person name="Vollmer S.V."/>
        </authorList>
    </citation>
    <scope>NUCLEOTIDE SEQUENCE</scope>
    <source>
        <strain evidence="1">K2</strain>
    </source>
</reference>
<proteinExistence type="predicted"/>
<keyword evidence="2" id="KW-1185">Reference proteome</keyword>
<evidence type="ECO:0000313" key="1">
    <source>
        <dbReference type="EMBL" id="KAK2563971.1"/>
    </source>
</evidence>
<gene>
    <name evidence="1" type="ORF">P5673_012990</name>
</gene>
<dbReference type="Proteomes" id="UP001249851">
    <property type="component" value="Unassembled WGS sequence"/>
</dbReference>
<evidence type="ECO:0000313" key="2">
    <source>
        <dbReference type="Proteomes" id="UP001249851"/>
    </source>
</evidence>
<comment type="caution">
    <text evidence="1">The sequence shown here is derived from an EMBL/GenBank/DDBJ whole genome shotgun (WGS) entry which is preliminary data.</text>
</comment>